<proteinExistence type="predicted"/>
<keyword evidence="2" id="KW-1185">Reference proteome</keyword>
<organism evidence="1 2">
    <name type="scientific">Gossypium arboreum</name>
    <name type="common">Tree cotton</name>
    <name type="synonym">Gossypium nanking</name>
    <dbReference type="NCBI Taxonomy" id="29729"/>
    <lineage>
        <taxon>Eukaryota</taxon>
        <taxon>Viridiplantae</taxon>
        <taxon>Streptophyta</taxon>
        <taxon>Embryophyta</taxon>
        <taxon>Tracheophyta</taxon>
        <taxon>Spermatophyta</taxon>
        <taxon>Magnoliopsida</taxon>
        <taxon>eudicotyledons</taxon>
        <taxon>Gunneridae</taxon>
        <taxon>Pentapetalae</taxon>
        <taxon>rosids</taxon>
        <taxon>malvids</taxon>
        <taxon>Malvales</taxon>
        <taxon>Malvaceae</taxon>
        <taxon>Malvoideae</taxon>
        <taxon>Gossypium</taxon>
    </lineage>
</organism>
<protein>
    <submittedName>
        <fullName evidence="1">Uncharacterized protein</fullName>
    </submittedName>
</protein>
<evidence type="ECO:0000313" key="1">
    <source>
        <dbReference type="EMBL" id="KHF99566.1"/>
    </source>
</evidence>
<sequence>MVFGPFAILMDHVLVMSPCHHLLLNLRRYL</sequence>
<dbReference type="Proteomes" id="UP000032142">
    <property type="component" value="Unassembled WGS sequence"/>
</dbReference>
<comment type="caution">
    <text evidence="1">The sequence shown here is derived from an EMBL/GenBank/DDBJ whole genome shotgun (WGS) entry which is preliminary data.</text>
</comment>
<dbReference type="AlphaFoldDB" id="A0A0B0MGP6"/>
<evidence type="ECO:0000313" key="2">
    <source>
        <dbReference type="Proteomes" id="UP000032142"/>
    </source>
</evidence>
<name>A0A0B0MGP6_GOSAR</name>
<accession>A0A0B0MGP6</accession>
<reference evidence="2" key="1">
    <citation type="submission" date="2014-09" db="EMBL/GenBank/DDBJ databases">
        <authorList>
            <person name="Mudge J."/>
            <person name="Ramaraj T."/>
            <person name="Lindquist I.E."/>
            <person name="Bharti A.K."/>
            <person name="Sundararajan A."/>
            <person name="Cameron C.T."/>
            <person name="Woodward J.E."/>
            <person name="May G.D."/>
            <person name="Brubaker C."/>
            <person name="Broadhvest J."/>
            <person name="Wilkins T.A."/>
        </authorList>
    </citation>
    <scope>NUCLEOTIDE SEQUENCE</scope>
    <source>
        <strain evidence="2">cv. AKA8401</strain>
    </source>
</reference>
<dbReference type="EMBL" id="JRRC01084899">
    <property type="protein sequence ID" value="KHF99566.1"/>
    <property type="molecule type" value="Genomic_DNA"/>
</dbReference>
<gene>
    <name evidence="1" type="ORF">F383_08011</name>
</gene>